<comment type="similarity">
    <text evidence="1">Belongs to the HUS1 family.</text>
</comment>
<dbReference type="Pfam" id="PF04005">
    <property type="entry name" value="Hus1"/>
    <property type="match status" value="1"/>
</dbReference>
<keyword evidence="3" id="KW-1185">Reference proteome</keyword>
<dbReference type="GO" id="GO:0030896">
    <property type="term" value="C:checkpoint clamp complex"/>
    <property type="evidence" value="ECO:0007669"/>
    <property type="project" value="InterPro"/>
</dbReference>
<dbReference type="PIRSF" id="PIRSF011312">
    <property type="entry name" value="Cell_cycle_HUS1"/>
    <property type="match status" value="1"/>
</dbReference>
<protein>
    <submittedName>
        <fullName evidence="2">Uncharacterized protein</fullName>
    </submittedName>
</protein>
<dbReference type="EnsemblMetazoa" id="CJA38634.1">
    <property type="protein sequence ID" value="CJA38634.1"/>
    <property type="gene ID" value="WBGene00214481"/>
</dbReference>
<dbReference type="GO" id="GO:0000077">
    <property type="term" value="P:DNA damage checkpoint signaling"/>
    <property type="evidence" value="ECO:0007669"/>
    <property type="project" value="InterPro"/>
</dbReference>
<dbReference type="GO" id="GO:0005730">
    <property type="term" value="C:nucleolus"/>
    <property type="evidence" value="ECO:0007669"/>
    <property type="project" value="InterPro"/>
</dbReference>
<evidence type="ECO:0000313" key="2">
    <source>
        <dbReference type="EnsemblMetazoa" id="CJA38634.1"/>
    </source>
</evidence>
<evidence type="ECO:0000256" key="1">
    <source>
        <dbReference type="ARBA" id="ARBA00005563"/>
    </source>
</evidence>
<accession>A0A8R1ELZ9</accession>
<dbReference type="InterPro" id="IPR007150">
    <property type="entry name" value="HUS1/Mec3"/>
</dbReference>
<sequence>MKFSTLLQDTPAIDAFIKIITATSRLSKKKCCVKIEKSALNFVSCTGLNGGAWFNLAVPYSSQLFRKFDMVGMNPRNEEQNLIFFELEIDNLVHILPGGHCYLKMKLSKNQTSRVWKKSQNRRVSANIVSLNCCM</sequence>
<dbReference type="Gene3D" id="3.70.10.10">
    <property type="match status" value="1"/>
</dbReference>
<reference evidence="3" key="1">
    <citation type="submission" date="2010-08" db="EMBL/GenBank/DDBJ databases">
        <authorList>
            <consortium name="Caenorhabditis japonica Sequencing Consortium"/>
            <person name="Wilson R.K."/>
        </authorList>
    </citation>
    <scope>NUCLEOTIDE SEQUENCE [LARGE SCALE GENOMIC DNA]</scope>
    <source>
        <strain evidence="3">DF5081</strain>
    </source>
</reference>
<dbReference type="AlphaFoldDB" id="A0A8R1ELZ9"/>
<reference evidence="2" key="2">
    <citation type="submission" date="2022-06" db="UniProtKB">
        <authorList>
            <consortium name="EnsemblMetazoa"/>
        </authorList>
    </citation>
    <scope>IDENTIFICATION</scope>
    <source>
        <strain evidence="2">DF5081</strain>
    </source>
</reference>
<evidence type="ECO:0000313" key="3">
    <source>
        <dbReference type="Proteomes" id="UP000005237"/>
    </source>
</evidence>
<dbReference type="InterPro" id="IPR016580">
    <property type="entry name" value="HUS1"/>
</dbReference>
<proteinExistence type="inferred from homology"/>
<name>A0A8R1ELZ9_CAEJA</name>
<dbReference type="Proteomes" id="UP000005237">
    <property type="component" value="Unassembled WGS sequence"/>
</dbReference>
<organism evidence="2 3">
    <name type="scientific">Caenorhabditis japonica</name>
    <dbReference type="NCBI Taxonomy" id="281687"/>
    <lineage>
        <taxon>Eukaryota</taxon>
        <taxon>Metazoa</taxon>
        <taxon>Ecdysozoa</taxon>
        <taxon>Nematoda</taxon>
        <taxon>Chromadorea</taxon>
        <taxon>Rhabditida</taxon>
        <taxon>Rhabditina</taxon>
        <taxon>Rhabditomorpha</taxon>
        <taxon>Rhabditoidea</taxon>
        <taxon>Rhabditidae</taxon>
        <taxon>Peloderinae</taxon>
        <taxon>Caenorhabditis</taxon>
    </lineage>
</organism>